<dbReference type="InterPro" id="IPR056693">
    <property type="entry name" value="DUF7791"/>
</dbReference>
<dbReference type="InterPro" id="IPR056884">
    <property type="entry name" value="NPHP3-like_N"/>
</dbReference>
<dbReference type="InterPro" id="IPR036770">
    <property type="entry name" value="Ankyrin_rpt-contain_sf"/>
</dbReference>
<keyword evidence="5" id="KW-1185">Reference proteome</keyword>
<dbReference type="Pfam" id="PF24883">
    <property type="entry name" value="NPHP3_N"/>
    <property type="match status" value="1"/>
</dbReference>
<name>A0A6A5Z794_9PLEO</name>
<sequence>MEALAAVGLASNVVQFVQFSCELLSKAREIRHSAHGNLKEHLELDTIAKHLKSHTDQLEVNVTQGSSLYDILHQCRNIAIELSSAIQTLQNGAPGKRRKWQSFKDALRTVWKEKKITELQARLENLRSELILHLSISTGTTQARLLEIVEKHRQTRDEDDQTVKIELQNLSNTLSSVKERLSTLQQGDTLDEVLKTLRELSERSKEIASDGIIDSLYFECMDVRHAAISEAHARTFDWIFRPKAFPAGDRRSEIRYKSWLQTGESIYWITGKPGAGKSTLMKYLDGNIATSQALDRWAGSTRLVRASFYFWNAGTPMQKSLQGLLQSLLYTILDSCPDLVPIVCPQRWETIRSSRSWSVSELKSAFEVLTTQTSIDRKFYFHVDGLDEYAGDHYEVIDMLRALSKCSNVKLCVSSRPWNCFQDEYGKSRDHMLELHHLTREDIELCAKESIESHCQSTHDLSSLVKEIGERAQGVFLWVRLVIRSLRDGLVNDDDIELLQERLQVLPTDLEDFFKHILLSVHSVYQERMACTFLAALSSDESLNIIHYSFLDQRNPHRSEDLKFPYRPFDSDTISKMVTQTQRRLNGRYKGLLEPSDTEEEICARTTVDFLHRTLRDFLKKPSIQELLLSKVPVSFSPYAALSRAFLDEAKYLTDSQDPSQFGRAMRLARHASEQTKTTDFEYAILGHVELIGQEIWQTHMSLVAHPENFLIKTAIHIGKIDFLRHRLRKHVAVDSINRLLVHAVLCPHVAEEAHMEASVQSGLMRADRCFTIKECLSDVPNLNAEIVESILGLGADPNALVTKGTIWRNFLAVFLESGVEFSKESFYQVFLLLLRHGANAKDHVDVWTNFLANTAASKDNGEIMQATLQMFSALFRHGLSPNARTEYGTIFQTLLNNTMLALPYATRNSARQDLLELFLSHGARVAHIYQAQGTRYCWFLRVIERLQRDEDWKAINPVAYFEVMLRYGLDPNVEVKEYTLWEHLLETFTIASKYSNPEDSEDSNTKIELYSEIILLFLQYGADPFSNKLDALVGWMKRNGRYSTHSQTRIIDQTLQQERNQNTSMGCSAVQQLTTGSKKRGSDTSFRALDNCSARVHEGKRLRRM</sequence>
<dbReference type="Gene3D" id="3.40.50.300">
    <property type="entry name" value="P-loop containing nucleotide triphosphate hydrolases"/>
    <property type="match status" value="1"/>
</dbReference>
<evidence type="ECO:0000259" key="2">
    <source>
        <dbReference type="Pfam" id="PF24883"/>
    </source>
</evidence>
<dbReference type="EMBL" id="ML977326">
    <property type="protein sequence ID" value="KAF2114241.1"/>
    <property type="molecule type" value="Genomic_DNA"/>
</dbReference>
<feature type="domain" description="Nephrocystin 3-like N-terminal" evidence="2">
    <location>
        <begin position="255"/>
        <end position="416"/>
    </location>
</feature>
<dbReference type="AlphaFoldDB" id="A0A6A5Z794"/>
<dbReference type="SUPFAM" id="SSF48403">
    <property type="entry name" value="Ankyrin repeat"/>
    <property type="match status" value="1"/>
</dbReference>
<organism evidence="4 5">
    <name type="scientific">Lophiotrema nucula</name>
    <dbReference type="NCBI Taxonomy" id="690887"/>
    <lineage>
        <taxon>Eukaryota</taxon>
        <taxon>Fungi</taxon>
        <taxon>Dikarya</taxon>
        <taxon>Ascomycota</taxon>
        <taxon>Pezizomycotina</taxon>
        <taxon>Dothideomycetes</taxon>
        <taxon>Pleosporomycetidae</taxon>
        <taxon>Pleosporales</taxon>
        <taxon>Lophiotremataceae</taxon>
        <taxon>Lophiotrema</taxon>
    </lineage>
</organism>
<dbReference type="PANTHER" id="PTHR10039:SF5">
    <property type="entry name" value="NACHT DOMAIN-CONTAINING PROTEIN"/>
    <property type="match status" value="1"/>
</dbReference>
<dbReference type="SUPFAM" id="SSF52540">
    <property type="entry name" value="P-loop containing nucleoside triphosphate hydrolases"/>
    <property type="match status" value="1"/>
</dbReference>
<dbReference type="OrthoDB" id="443402at2759"/>
<accession>A0A6A5Z794</accession>
<dbReference type="PANTHER" id="PTHR10039">
    <property type="entry name" value="AMELOGENIN"/>
    <property type="match status" value="1"/>
</dbReference>
<evidence type="ECO:0000256" key="1">
    <source>
        <dbReference type="ARBA" id="ARBA00022737"/>
    </source>
</evidence>
<protein>
    <submittedName>
        <fullName evidence="4">Uncharacterized protein</fullName>
    </submittedName>
</protein>
<gene>
    <name evidence="4" type="ORF">BDV96DRAFT_112563</name>
</gene>
<reference evidence="4" key="1">
    <citation type="journal article" date="2020" name="Stud. Mycol.">
        <title>101 Dothideomycetes genomes: a test case for predicting lifestyles and emergence of pathogens.</title>
        <authorList>
            <person name="Haridas S."/>
            <person name="Albert R."/>
            <person name="Binder M."/>
            <person name="Bloem J."/>
            <person name="Labutti K."/>
            <person name="Salamov A."/>
            <person name="Andreopoulos B."/>
            <person name="Baker S."/>
            <person name="Barry K."/>
            <person name="Bills G."/>
            <person name="Bluhm B."/>
            <person name="Cannon C."/>
            <person name="Castanera R."/>
            <person name="Culley D."/>
            <person name="Daum C."/>
            <person name="Ezra D."/>
            <person name="Gonzalez J."/>
            <person name="Henrissat B."/>
            <person name="Kuo A."/>
            <person name="Liang C."/>
            <person name="Lipzen A."/>
            <person name="Lutzoni F."/>
            <person name="Magnuson J."/>
            <person name="Mondo S."/>
            <person name="Nolan M."/>
            <person name="Ohm R."/>
            <person name="Pangilinan J."/>
            <person name="Park H.-J."/>
            <person name="Ramirez L."/>
            <person name="Alfaro M."/>
            <person name="Sun H."/>
            <person name="Tritt A."/>
            <person name="Yoshinaga Y."/>
            <person name="Zwiers L.-H."/>
            <person name="Turgeon B."/>
            <person name="Goodwin S."/>
            <person name="Spatafora J."/>
            <person name="Crous P."/>
            <person name="Grigoriev I."/>
        </authorList>
    </citation>
    <scope>NUCLEOTIDE SEQUENCE</scope>
    <source>
        <strain evidence="4">CBS 627.86</strain>
    </source>
</reference>
<evidence type="ECO:0000313" key="4">
    <source>
        <dbReference type="EMBL" id="KAF2114241.1"/>
    </source>
</evidence>
<evidence type="ECO:0000259" key="3">
    <source>
        <dbReference type="Pfam" id="PF25053"/>
    </source>
</evidence>
<dbReference type="Proteomes" id="UP000799770">
    <property type="component" value="Unassembled WGS sequence"/>
</dbReference>
<feature type="domain" description="DUF7791" evidence="3">
    <location>
        <begin position="520"/>
        <end position="658"/>
    </location>
</feature>
<evidence type="ECO:0000313" key="5">
    <source>
        <dbReference type="Proteomes" id="UP000799770"/>
    </source>
</evidence>
<dbReference type="Gene3D" id="1.25.40.20">
    <property type="entry name" value="Ankyrin repeat-containing domain"/>
    <property type="match status" value="1"/>
</dbReference>
<proteinExistence type="predicted"/>
<dbReference type="Pfam" id="PF25053">
    <property type="entry name" value="DUF7791"/>
    <property type="match status" value="1"/>
</dbReference>
<dbReference type="InterPro" id="IPR027417">
    <property type="entry name" value="P-loop_NTPase"/>
</dbReference>
<keyword evidence="1" id="KW-0677">Repeat</keyword>